<feature type="transmembrane region" description="Helical" evidence="1">
    <location>
        <begin position="21"/>
        <end position="42"/>
    </location>
</feature>
<dbReference type="EMBL" id="JBHRZS010000006">
    <property type="protein sequence ID" value="MFC3879569.1"/>
    <property type="molecule type" value="Genomic_DNA"/>
</dbReference>
<protein>
    <submittedName>
        <fullName evidence="2">DUF6090 family protein</fullName>
    </submittedName>
</protein>
<keyword evidence="1" id="KW-0472">Membrane</keyword>
<reference evidence="3" key="1">
    <citation type="journal article" date="2019" name="Int. J. Syst. Evol. Microbiol.">
        <title>The Global Catalogue of Microorganisms (GCM) 10K type strain sequencing project: providing services to taxonomists for standard genome sequencing and annotation.</title>
        <authorList>
            <consortium name="The Broad Institute Genomics Platform"/>
            <consortium name="The Broad Institute Genome Sequencing Center for Infectious Disease"/>
            <person name="Wu L."/>
            <person name="Ma J."/>
        </authorList>
    </citation>
    <scope>NUCLEOTIDE SEQUENCE [LARGE SCALE GENOMIC DNA]</scope>
    <source>
        <strain evidence="3">CCUG 60523</strain>
    </source>
</reference>
<evidence type="ECO:0000313" key="2">
    <source>
        <dbReference type="EMBL" id="MFC3879569.1"/>
    </source>
</evidence>
<dbReference type="Proteomes" id="UP001595805">
    <property type="component" value="Unassembled WGS sequence"/>
</dbReference>
<sequence length="254" mass="30221">MIKFFRKIRQDLLSTGKTGKYFKYAIGEIVLVVIGILIALQINNWNESNQKSKKQIELLTSLRNEINADIIYMSRQDSIYSIVENKFKIGINLFYKARNIKDIDSVNQFTPQLWNDFSINKNTYNEMLNSGDMYQIKNKPLQENIVKYYLNAEEYRYYFREITKELSHLFVKTPDIYPYKFLVSQINNPKINMASIDTTWINNPSSPTYQAIVVFFERNQEYNIEYRKKVYKRMMSDADSLVNEIYKELGNMNK</sequence>
<gene>
    <name evidence="2" type="ORF">ACFOSV_05260</name>
</gene>
<comment type="caution">
    <text evidence="2">The sequence shown here is derived from an EMBL/GenBank/DDBJ whole genome shotgun (WGS) entry which is preliminary data.</text>
</comment>
<keyword evidence="3" id="KW-1185">Reference proteome</keyword>
<dbReference type="RefSeq" id="WP_377904115.1">
    <property type="nucleotide sequence ID" value="NZ_JBHRZS010000006.1"/>
</dbReference>
<keyword evidence="1" id="KW-0812">Transmembrane</keyword>
<proteinExistence type="predicted"/>
<accession>A0ABV8AS65</accession>
<dbReference type="InterPro" id="IPR045749">
    <property type="entry name" value="DUF6090"/>
</dbReference>
<evidence type="ECO:0000313" key="3">
    <source>
        <dbReference type="Proteomes" id="UP001595805"/>
    </source>
</evidence>
<evidence type="ECO:0000256" key="1">
    <source>
        <dbReference type="SAM" id="Phobius"/>
    </source>
</evidence>
<keyword evidence="1" id="KW-1133">Transmembrane helix</keyword>
<name>A0ABV8AS65_9BACT</name>
<dbReference type="Pfam" id="PF19578">
    <property type="entry name" value="DUF6090"/>
    <property type="match status" value="1"/>
</dbReference>
<organism evidence="2 3">
    <name type="scientific">Algoriphagus namhaensis</name>
    <dbReference type="NCBI Taxonomy" id="915353"/>
    <lineage>
        <taxon>Bacteria</taxon>
        <taxon>Pseudomonadati</taxon>
        <taxon>Bacteroidota</taxon>
        <taxon>Cytophagia</taxon>
        <taxon>Cytophagales</taxon>
        <taxon>Cyclobacteriaceae</taxon>
        <taxon>Algoriphagus</taxon>
    </lineage>
</organism>